<dbReference type="eggNOG" id="COG4771">
    <property type="taxonomic scope" value="Bacteria"/>
</dbReference>
<dbReference type="GO" id="GO:0015344">
    <property type="term" value="F:siderophore uptake transmembrane transporter activity"/>
    <property type="evidence" value="ECO:0007669"/>
    <property type="project" value="TreeGrafter"/>
</dbReference>
<evidence type="ECO:0000313" key="15">
    <source>
        <dbReference type="EMBL" id="EMD99735.1"/>
    </source>
</evidence>
<evidence type="ECO:0000256" key="7">
    <source>
        <dbReference type="ARBA" id="ARBA00023077"/>
    </source>
</evidence>
<dbReference type="PROSITE" id="PS00430">
    <property type="entry name" value="TONB_DEPENDENT_REC_1"/>
    <property type="match status" value="1"/>
</dbReference>
<evidence type="ECO:0000259" key="14">
    <source>
        <dbReference type="Pfam" id="PF07715"/>
    </source>
</evidence>
<proteinExistence type="inferred from homology"/>
<comment type="caution">
    <text evidence="15">The sequence shown here is derived from an EMBL/GenBank/DDBJ whole genome shotgun (WGS) entry which is preliminary data.</text>
</comment>
<keyword evidence="5" id="KW-0732">Signal</keyword>
<dbReference type="PATRIC" id="fig|1212548.4.peg.2446"/>
<organism evidence="15 16">
    <name type="scientific">Stutzerimonas stutzeri NF13</name>
    <dbReference type="NCBI Taxonomy" id="1212548"/>
    <lineage>
        <taxon>Bacteria</taxon>
        <taxon>Pseudomonadati</taxon>
        <taxon>Pseudomonadota</taxon>
        <taxon>Gammaproteobacteria</taxon>
        <taxon>Pseudomonadales</taxon>
        <taxon>Pseudomonadaceae</taxon>
        <taxon>Stutzerimonas</taxon>
    </lineage>
</organism>
<keyword evidence="8 10" id="KW-0472">Membrane</keyword>
<evidence type="ECO:0000256" key="6">
    <source>
        <dbReference type="ARBA" id="ARBA00023065"/>
    </source>
</evidence>
<dbReference type="InterPro" id="IPR000531">
    <property type="entry name" value="Beta-barrel_TonB"/>
</dbReference>
<dbReference type="Proteomes" id="UP000011700">
    <property type="component" value="Unassembled WGS sequence"/>
</dbReference>
<dbReference type="GO" id="GO:0009279">
    <property type="term" value="C:cell outer membrane"/>
    <property type="evidence" value="ECO:0007669"/>
    <property type="project" value="UniProtKB-SubCell"/>
</dbReference>
<gene>
    <name evidence="15" type="ORF">B381_12478</name>
</gene>
<protein>
    <submittedName>
        <fullName evidence="15">TonB-dependent receptor protein</fullName>
    </submittedName>
</protein>
<dbReference type="InterPro" id="IPR037066">
    <property type="entry name" value="Plug_dom_sf"/>
</dbReference>
<dbReference type="Gene3D" id="2.170.130.10">
    <property type="entry name" value="TonB-dependent receptor, plug domain"/>
    <property type="match status" value="1"/>
</dbReference>
<evidence type="ECO:0000256" key="9">
    <source>
        <dbReference type="ARBA" id="ARBA00023237"/>
    </source>
</evidence>
<keyword evidence="7 11" id="KW-0798">TonB box</keyword>
<evidence type="ECO:0000256" key="4">
    <source>
        <dbReference type="ARBA" id="ARBA00022692"/>
    </source>
</evidence>
<dbReference type="RefSeq" id="WP_003301179.1">
    <property type="nucleotide sequence ID" value="NZ_AOBS01000053.1"/>
</dbReference>
<dbReference type="InterPro" id="IPR012910">
    <property type="entry name" value="Plug_dom"/>
</dbReference>
<evidence type="ECO:0000256" key="10">
    <source>
        <dbReference type="PROSITE-ProRule" id="PRU01360"/>
    </source>
</evidence>
<dbReference type="InterPro" id="IPR010916">
    <property type="entry name" value="TonB_box_CS"/>
</dbReference>
<keyword evidence="15" id="KW-0675">Receptor</keyword>
<dbReference type="Pfam" id="PF07715">
    <property type="entry name" value="Plug"/>
    <property type="match status" value="1"/>
</dbReference>
<feature type="short sequence motif" description="TonB box" evidence="11">
    <location>
        <begin position="42"/>
        <end position="48"/>
    </location>
</feature>
<feature type="domain" description="TonB-dependent receptor plug" evidence="14">
    <location>
        <begin position="54"/>
        <end position="165"/>
    </location>
</feature>
<dbReference type="AlphaFoldDB" id="M2TQZ8"/>
<evidence type="ECO:0000259" key="13">
    <source>
        <dbReference type="Pfam" id="PF00593"/>
    </source>
</evidence>
<evidence type="ECO:0000313" key="16">
    <source>
        <dbReference type="Proteomes" id="UP000011700"/>
    </source>
</evidence>
<dbReference type="PANTHER" id="PTHR30069:SF53">
    <property type="entry name" value="COLICIN I RECEPTOR-RELATED"/>
    <property type="match status" value="1"/>
</dbReference>
<dbReference type="EMBL" id="AOBS01000053">
    <property type="protein sequence ID" value="EMD99735.1"/>
    <property type="molecule type" value="Genomic_DNA"/>
</dbReference>
<dbReference type="InterPro" id="IPR039426">
    <property type="entry name" value="TonB-dep_rcpt-like"/>
</dbReference>
<dbReference type="Gene3D" id="2.40.170.20">
    <property type="entry name" value="TonB-dependent receptor, beta-barrel domain"/>
    <property type="match status" value="1"/>
</dbReference>
<dbReference type="Pfam" id="PF00593">
    <property type="entry name" value="TonB_dep_Rec_b-barrel"/>
    <property type="match status" value="1"/>
</dbReference>
<evidence type="ECO:0000256" key="3">
    <source>
        <dbReference type="ARBA" id="ARBA00022452"/>
    </source>
</evidence>
<evidence type="ECO:0000256" key="11">
    <source>
        <dbReference type="PROSITE-ProRule" id="PRU10143"/>
    </source>
</evidence>
<evidence type="ECO:0000256" key="5">
    <source>
        <dbReference type="ARBA" id="ARBA00022729"/>
    </source>
</evidence>
<dbReference type="InterPro" id="IPR036942">
    <property type="entry name" value="Beta-barrel_TonB_sf"/>
</dbReference>
<feature type="domain" description="TonB-dependent receptor-like beta-barrel" evidence="13">
    <location>
        <begin position="218"/>
        <end position="666"/>
    </location>
</feature>
<evidence type="ECO:0000256" key="8">
    <source>
        <dbReference type="ARBA" id="ARBA00023136"/>
    </source>
</evidence>
<keyword evidence="4 10" id="KW-0812">Transmembrane</keyword>
<comment type="similarity">
    <text evidence="10 12">Belongs to the TonB-dependent receptor family.</text>
</comment>
<keyword evidence="6" id="KW-0406">Ion transport</keyword>
<reference evidence="15 16" key="1">
    <citation type="journal article" date="2013" name="Genome Announc.">
        <title>Draft Genome of Pseudomonas stutzeri Strain NF13, a Nitrogen Fixer Isolated from the Galapagos Rift Hydrothermal Vent.</title>
        <authorList>
            <person name="Pena A."/>
            <person name="Busquets A."/>
            <person name="Gomila M."/>
            <person name="Mayol J."/>
            <person name="Bosch R."/>
            <person name="Nogales B."/>
            <person name="Garcia-Valdes E."/>
            <person name="Bennasar A."/>
            <person name="Lalucat J."/>
        </authorList>
    </citation>
    <scope>NUCLEOTIDE SEQUENCE [LARGE SCALE GENOMIC DNA]</scope>
    <source>
        <strain evidence="15 16">NF13</strain>
    </source>
</reference>
<keyword evidence="3 10" id="KW-1134">Transmembrane beta strand</keyword>
<dbReference type="CDD" id="cd01347">
    <property type="entry name" value="ligand_gated_channel"/>
    <property type="match status" value="1"/>
</dbReference>
<evidence type="ECO:0000256" key="1">
    <source>
        <dbReference type="ARBA" id="ARBA00004571"/>
    </source>
</evidence>
<keyword evidence="9 10" id="KW-0998">Cell outer membrane</keyword>
<dbReference type="PROSITE" id="PS52016">
    <property type="entry name" value="TONB_DEPENDENT_REC_3"/>
    <property type="match status" value="1"/>
</dbReference>
<evidence type="ECO:0000256" key="12">
    <source>
        <dbReference type="RuleBase" id="RU003357"/>
    </source>
</evidence>
<dbReference type="SUPFAM" id="SSF56935">
    <property type="entry name" value="Porins"/>
    <property type="match status" value="1"/>
</dbReference>
<dbReference type="GO" id="GO:0044718">
    <property type="term" value="P:siderophore transmembrane transport"/>
    <property type="evidence" value="ECO:0007669"/>
    <property type="project" value="TreeGrafter"/>
</dbReference>
<dbReference type="PANTHER" id="PTHR30069">
    <property type="entry name" value="TONB-DEPENDENT OUTER MEMBRANE RECEPTOR"/>
    <property type="match status" value="1"/>
</dbReference>
<comment type="subcellular location">
    <subcellularLocation>
        <location evidence="1 10">Cell outer membrane</location>
        <topology evidence="1 10">Multi-pass membrane protein</topology>
    </subcellularLocation>
</comment>
<sequence length="694" mass="76643">MPTLKSPLIATPHPTFQKTLIAATLATLAYSASAQERLELDSIVVTASGFEQNIKDAPATISVITAEELKKRSYTDITDALKNVAGVQIVGGGVEQSIMVRGMTSAYTLFLIDGRPAQGNDAFSERGSQQGTPINFLPPLESIERIEVIRGPASSLYGSDAMGGVINIITKKVSNELSGSITTEYTVPSKSNELNEDTWQTSAYLNVPLIEDVLGLQLTGAYHDQDESNFVGGSDAAATDPEYEKRNVGGKLSWNINEQNNLTLGHTYTKQERWKNPGRSLLETDDPSYTESIKKNYFIEHDGNYGNVLAKTYINYDNSENATTLNPVTGKGIEYEVITANTQATYFIGSHAITGGLTHKYENLEHNSNGLREPVVADANATVEMNRYQNSIFLEDNWNLTDDFILTLSGRYDDNQAFGGQFSPKVYGVYHLNDNFTIKGGVTTGYKAPDLRSSATDFGSTSMGGVIIGNPDLVPETSLNREIGIAYEEQDLGLLTTLTAYVIDYEDKINRTGRVCPQDPTESVPCEYNGTTYPGHRFGYTAYENVDEAELRGIEWTLDYRLLDNLTYRHSYTYTETEQKSGDYKGKPLNDVAKHMFNASLDWQATGRINVWTQYNYRGKTSGRWQTGTSGSQTNGFRYPAYSFVDAGVAFKATNDLTLKAGVYNLGNKEVTTDGEYAYNLDGRRFIFSLTQAF</sequence>
<accession>M2TQZ8</accession>
<keyword evidence="2 10" id="KW-0813">Transport</keyword>
<evidence type="ECO:0000256" key="2">
    <source>
        <dbReference type="ARBA" id="ARBA00022448"/>
    </source>
</evidence>
<name>M2TQZ8_STUST</name>